<dbReference type="CDD" id="cd04301">
    <property type="entry name" value="NAT_SF"/>
    <property type="match status" value="1"/>
</dbReference>
<dbReference type="PANTHER" id="PTHR42791">
    <property type="entry name" value="GNAT FAMILY ACETYLTRANSFERASE"/>
    <property type="match status" value="1"/>
</dbReference>
<dbReference type="Pfam" id="PF13508">
    <property type="entry name" value="Acetyltransf_7"/>
    <property type="match status" value="1"/>
</dbReference>
<evidence type="ECO:0000313" key="2">
    <source>
        <dbReference type="EMBL" id="GAA2141058.1"/>
    </source>
</evidence>
<accession>A0ABN2ZEQ0</accession>
<protein>
    <recommendedName>
        <fullName evidence="1">N-acetyltransferase domain-containing protein</fullName>
    </recommendedName>
</protein>
<evidence type="ECO:0000259" key="1">
    <source>
        <dbReference type="PROSITE" id="PS51186"/>
    </source>
</evidence>
<dbReference type="RefSeq" id="WP_344148871.1">
    <property type="nucleotide sequence ID" value="NZ_BAAAQR010000002.1"/>
</dbReference>
<keyword evidence="3" id="KW-1185">Reference proteome</keyword>
<dbReference type="InterPro" id="IPR052523">
    <property type="entry name" value="Trichothecene_AcTrans"/>
</dbReference>
<dbReference type="InterPro" id="IPR016181">
    <property type="entry name" value="Acyl_CoA_acyltransferase"/>
</dbReference>
<dbReference type="Proteomes" id="UP001501771">
    <property type="component" value="Unassembled WGS sequence"/>
</dbReference>
<dbReference type="PANTHER" id="PTHR42791:SF1">
    <property type="entry name" value="N-ACETYLTRANSFERASE DOMAIN-CONTAINING PROTEIN"/>
    <property type="match status" value="1"/>
</dbReference>
<dbReference type="EMBL" id="BAAAQR010000002">
    <property type="protein sequence ID" value="GAA2141058.1"/>
    <property type="molecule type" value="Genomic_DNA"/>
</dbReference>
<feature type="domain" description="N-acetyltransferase" evidence="1">
    <location>
        <begin position="1"/>
        <end position="116"/>
    </location>
</feature>
<comment type="caution">
    <text evidence="2">The sequence shown here is derived from an EMBL/GenBank/DDBJ whole genome shotgun (WGS) entry which is preliminary data.</text>
</comment>
<sequence>MTEQQTAHLGAVTAGIGAAELDRIAALTGEMDAHHPHAPHLYLWFLGVHASRRGQGWGGRLLEARLARADEQSLPSYLEATSPRNRALYERHGFEVIGEISTEGSPPMWQMWRDCR</sequence>
<proteinExistence type="predicted"/>
<dbReference type="PROSITE" id="PS51186">
    <property type="entry name" value="GNAT"/>
    <property type="match status" value="1"/>
</dbReference>
<evidence type="ECO:0000313" key="3">
    <source>
        <dbReference type="Proteomes" id="UP001501771"/>
    </source>
</evidence>
<dbReference type="Gene3D" id="3.40.630.30">
    <property type="match status" value="1"/>
</dbReference>
<dbReference type="InterPro" id="IPR000182">
    <property type="entry name" value="GNAT_dom"/>
</dbReference>
<reference evidence="2 3" key="1">
    <citation type="journal article" date="2019" name="Int. J. Syst. Evol. Microbiol.">
        <title>The Global Catalogue of Microorganisms (GCM) 10K type strain sequencing project: providing services to taxonomists for standard genome sequencing and annotation.</title>
        <authorList>
            <consortium name="The Broad Institute Genomics Platform"/>
            <consortium name="The Broad Institute Genome Sequencing Center for Infectious Disease"/>
            <person name="Wu L."/>
            <person name="Ma J."/>
        </authorList>
    </citation>
    <scope>NUCLEOTIDE SEQUENCE [LARGE SCALE GENOMIC DNA]</scope>
    <source>
        <strain evidence="2 3">JCM 16022</strain>
    </source>
</reference>
<name>A0ABN2ZEQ0_9ACTN</name>
<gene>
    <name evidence="2" type="ORF">GCM10009844_11270</name>
</gene>
<organism evidence="2 3">
    <name type="scientific">Nocardioides koreensis</name>
    <dbReference type="NCBI Taxonomy" id="433651"/>
    <lineage>
        <taxon>Bacteria</taxon>
        <taxon>Bacillati</taxon>
        <taxon>Actinomycetota</taxon>
        <taxon>Actinomycetes</taxon>
        <taxon>Propionibacteriales</taxon>
        <taxon>Nocardioidaceae</taxon>
        <taxon>Nocardioides</taxon>
    </lineage>
</organism>
<dbReference type="SUPFAM" id="SSF55729">
    <property type="entry name" value="Acyl-CoA N-acyltransferases (Nat)"/>
    <property type="match status" value="1"/>
</dbReference>